<dbReference type="InterPro" id="IPR015421">
    <property type="entry name" value="PyrdxlP-dep_Trfase_major"/>
</dbReference>
<dbReference type="PROSITE" id="PS00595">
    <property type="entry name" value="AA_TRANSFER_CLASS_5"/>
    <property type="match status" value="1"/>
</dbReference>
<reference evidence="9 10" key="1">
    <citation type="submission" date="2020-10" db="EMBL/GenBank/DDBJ databases">
        <title>Blautia liquoris sp.nov., isolated from the mud in a fermentation cellar used for the production of Chinese strong-flavoured liquor.</title>
        <authorList>
            <person name="Lu L."/>
        </authorList>
    </citation>
    <scope>NUCLEOTIDE SEQUENCE [LARGE SCALE GENOMIC DNA]</scope>
    <source>
        <strain evidence="9 10">LZLJ-3</strain>
    </source>
</reference>
<dbReference type="InterPro" id="IPR016454">
    <property type="entry name" value="Cysteine_dSase"/>
</dbReference>
<dbReference type="AlphaFoldDB" id="A0A7M2RHL1"/>
<evidence type="ECO:0000256" key="7">
    <source>
        <dbReference type="RuleBase" id="RU004504"/>
    </source>
</evidence>
<comment type="cofactor">
    <cofactor evidence="1 7">
        <name>pyridoxal 5'-phosphate</name>
        <dbReference type="ChEBI" id="CHEBI:597326"/>
    </cofactor>
</comment>
<organism evidence="9 10">
    <name type="scientific">Blautia liquoris</name>
    <dbReference type="NCBI Taxonomy" id="2779518"/>
    <lineage>
        <taxon>Bacteria</taxon>
        <taxon>Bacillati</taxon>
        <taxon>Bacillota</taxon>
        <taxon>Clostridia</taxon>
        <taxon>Lachnospirales</taxon>
        <taxon>Lachnospiraceae</taxon>
        <taxon>Blautia</taxon>
    </lineage>
</organism>
<evidence type="ECO:0000256" key="1">
    <source>
        <dbReference type="ARBA" id="ARBA00001933"/>
    </source>
</evidence>
<dbReference type="KEGG" id="bliq:INP51_02230"/>
<dbReference type="PIRSF" id="PIRSF005572">
    <property type="entry name" value="NifS"/>
    <property type="match status" value="1"/>
</dbReference>
<evidence type="ECO:0000313" key="9">
    <source>
        <dbReference type="EMBL" id="QOV19815.1"/>
    </source>
</evidence>
<keyword evidence="10" id="KW-1185">Reference proteome</keyword>
<keyword evidence="6" id="KW-0411">Iron-sulfur</keyword>
<dbReference type="Proteomes" id="UP000593601">
    <property type="component" value="Chromosome"/>
</dbReference>
<sequence>MEVYFDNSATTRCYDAVREIVDHTMMGDYGNPSAMHNKGVEAEKYIKESRAVLARLMKVHDNEIYFTSGGTESNNWALLGTALGNRRQGNHIITTDIEHSAVLAPLTFLEEQGFEITKLGVDSSGRISLKELEDAITDETILVSAMYVNNEIGSVQDIEAIGELIKGKNPKTYFHVDATQAFGKYRIYPKRLKVDMLSASSHKFHGPKGAGFLYIKDHVKIHPLIMGGGQQNGMRSGTENVSGVAGMGKAAELIYKDLDKNCGHLYELKKHLILGLKKFPNVVIHGMNMEEGAPHIVNASFVGVRSEVMLHALEEHQIYVSAGSACSSHRRSGSATLLAIGCPKEERESAVRFSFSEFNTIEEVNYVLRVLAELLPMLRRYTRH</sequence>
<dbReference type="Pfam" id="PF00266">
    <property type="entry name" value="Aminotran_5"/>
    <property type="match status" value="1"/>
</dbReference>
<dbReference type="InterPro" id="IPR020578">
    <property type="entry name" value="Aminotrans_V_PyrdxlP_BS"/>
</dbReference>
<keyword evidence="5" id="KW-0408">Iron</keyword>
<protein>
    <submittedName>
        <fullName evidence="9">Cysteine desulfurase</fullName>
    </submittedName>
</protein>
<dbReference type="GO" id="GO:0046872">
    <property type="term" value="F:metal ion binding"/>
    <property type="evidence" value="ECO:0007669"/>
    <property type="project" value="UniProtKB-KW"/>
</dbReference>
<dbReference type="SUPFAM" id="SSF53383">
    <property type="entry name" value="PLP-dependent transferases"/>
    <property type="match status" value="1"/>
</dbReference>
<name>A0A7M2RHL1_9FIRM</name>
<dbReference type="InterPro" id="IPR015422">
    <property type="entry name" value="PyrdxlP-dep_Trfase_small"/>
</dbReference>
<dbReference type="Gene3D" id="3.40.640.10">
    <property type="entry name" value="Type I PLP-dependent aspartate aminotransferase-like (Major domain)"/>
    <property type="match status" value="1"/>
</dbReference>
<dbReference type="Gene3D" id="3.90.1150.10">
    <property type="entry name" value="Aspartate Aminotransferase, domain 1"/>
    <property type="match status" value="1"/>
</dbReference>
<evidence type="ECO:0000256" key="3">
    <source>
        <dbReference type="ARBA" id="ARBA00022723"/>
    </source>
</evidence>
<dbReference type="EMBL" id="CP063304">
    <property type="protein sequence ID" value="QOV19815.1"/>
    <property type="molecule type" value="Genomic_DNA"/>
</dbReference>
<dbReference type="InterPro" id="IPR015424">
    <property type="entry name" value="PyrdxlP-dep_Trfase"/>
</dbReference>
<evidence type="ECO:0000256" key="5">
    <source>
        <dbReference type="ARBA" id="ARBA00023004"/>
    </source>
</evidence>
<gene>
    <name evidence="9" type="ORF">INP51_02230</name>
</gene>
<evidence type="ECO:0000259" key="8">
    <source>
        <dbReference type="Pfam" id="PF00266"/>
    </source>
</evidence>
<keyword evidence="4" id="KW-0663">Pyridoxal phosphate</keyword>
<dbReference type="RefSeq" id="WP_193736135.1">
    <property type="nucleotide sequence ID" value="NZ_CP063304.1"/>
</dbReference>
<evidence type="ECO:0000256" key="2">
    <source>
        <dbReference type="ARBA" id="ARBA00006490"/>
    </source>
</evidence>
<keyword evidence="3" id="KW-0479">Metal-binding</keyword>
<comment type="similarity">
    <text evidence="2">Belongs to the class-V pyridoxal-phosphate-dependent aminotransferase family. NifS/IscS subfamily.</text>
</comment>
<dbReference type="PANTHER" id="PTHR11601">
    <property type="entry name" value="CYSTEINE DESULFURYLASE FAMILY MEMBER"/>
    <property type="match status" value="1"/>
</dbReference>
<feature type="domain" description="Aminotransferase class V" evidence="8">
    <location>
        <begin position="3"/>
        <end position="366"/>
    </location>
</feature>
<evidence type="ECO:0000256" key="4">
    <source>
        <dbReference type="ARBA" id="ARBA00022898"/>
    </source>
</evidence>
<dbReference type="PANTHER" id="PTHR11601:SF50">
    <property type="entry name" value="CYSTEINE DESULFURASE ISCS 2-RELATED"/>
    <property type="match status" value="1"/>
</dbReference>
<dbReference type="Gene3D" id="1.10.260.50">
    <property type="match status" value="1"/>
</dbReference>
<evidence type="ECO:0000313" key="10">
    <source>
        <dbReference type="Proteomes" id="UP000593601"/>
    </source>
</evidence>
<proteinExistence type="inferred from homology"/>
<dbReference type="GO" id="GO:0031071">
    <property type="term" value="F:cysteine desulfurase activity"/>
    <property type="evidence" value="ECO:0007669"/>
    <property type="project" value="UniProtKB-ARBA"/>
</dbReference>
<dbReference type="InterPro" id="IPR000192">
    <property type="entry name" value="Aminotrans_V_dom"/>
</dbReference>
<accession>A0A7M2RHL1</accession>
<dbReference type="FunFam" id="3.40.640.10:FF:000084">
    <property type="entry name" value="IscS-like cysteine desulfurase"/>
    <property type="match status" value="1"/>
</dbReference>
<evidence type="ECO:0000256" key="6">
    <source>
        <dbReference type="ARBA" id="ARBA00023014"/>
    </source>
</evidence>
<dbReference type="GO" id="GO:0051536">
    <property type="term" value="F:iron-sulfur cluster binding"/>
    <property type="evidence" value="ECO:0007669"/>
    <property type="project" value="UniProtKB-KW"/>
</dbReference>